<proteinExistence type="predicted"/>
<accession>A0A1R2C124</accession>
<organism evidence="2 3">
    <name type="scientific">Stentor coeruleus</name>
    <dbReference type="NCBI Taxonomy" id="5963"/>
    <lineage>
        <taxon>Eukaryota</taxon>
        <taxon>Sar</taxon>
        <taxon>Alveolata</taxon>
        <taxon>Ciliophora</taxon>
        <taxon>Postciliodesmatophora</taxon>
        <taxon>Heterotrichea</taxon>
        <taxon>Heterotrichida</taxon>
        <taxon>Stentoridae</taxon>
        <taxon>Stentor</taxon>
    </lineage>
</organism>
<dbReference type="OrthoDB" id="325011at2759"/>
<evidence type="ECO:0000256" key="1">
    <source>
        <dbReference type="SAM" id="MobiDB-lite"/>
    </source>
</evidence>
<dbReference type="EMBL" id="MPUH01000331">
    <property type="protein sequence ID" value="OMJ82687.1"/>
    <property type="molecule type" value="Genomic_DNA"/>
</dbReference>
<dbReference type="AlphaFoldDB" id="A0A1R2C124"/>
<feature type="region of interest" description="Disordered" evidence="1">
    <location>
        <begin position="53"/>
        <end position="74"/>
    </location>
</feature>
<keyword evidence="3" id="KW-1185">Reference proteome</keyword>
<sequence>MKTDLNFHTKDQFEYIIDTHSSIIESHNVHPAFRIAEKIYSSETSSFFDNLNSPEKLQNSPAKKPLSMTPVPMRYCRDSNTRSKDKEDIFFNPTAFYLSKKPLAINKFSRERQRKKHISLISPIKRECHKKTMSNDSRPQKYKLPRVQNTPLIPMEEVKAVSPRLGFNQSNQAKEVHCEALSRIADYCENTISKHSPSLVKEQKIANKYSEKMNWVSDVLQSYGEYDYRIIDELFKYSSDSRQDLENERAKVVHMMKTGAYDPNRNVVKLKARIRKKKDRIGEA</sequence>
<name>A0A1R2C124_9CILI</name>
<reference evidence="2 3" key="1">
    <citation type="submission" date="2016-11" db="EMBL/GenBank/DDBJ databases">
        <title>The macronuclear genome of Stentor coeruleus: a giant cell with tiny introns.</title>
        <authorList>
            <person name="Slabodnick M."/>
            <person name="Ruby J.G."/>
            <person name="Reiff S.B."/>
            <person name="Swart E.C."/>
            <person name="Gosai S."/>
            <person name="Prabakaran S."/>
            <person name="Witkowska E."/>
            <person name="Larue G.E."/>
            <person name="Fisher S."/>
            <person name="Freeman R.M."/>
            <person name="Gunawardena J."/>
            <person name="Chu W."/>
            <person name="Stover N.A."/>
            <person name="Gregory B.D."/>
            <person name="Nowacki M."/>
            <person name="Derisi J."/>
            <person name="Roy S.W."/>
            <person name="Marshall W.F."/>
            <person name="Sood P."/>
        </authorList>
    </citation>
    <scope>NUCLEOTIDE SEQUENCE [LARGE SCALE GENOMIC DNA]</scope>
    <source>
        <strain evidence="2">WM001</strain>
    </source>
</reference>
<evidence type="ECO:0000313" key="3">
    <source>
        <dbReference type="Proteomes" id="UP000187209"/>
    </source>
</evidence>
<protein>
    <submittedName>
        <fullName evidence="2">Uncharacterized protein</fullName>
    </submittedName>
</protein>
<evidence type="ECO:0000313" key="2">
    <source>
        <dbReference type="EMBL" id="OMJ82687.1"/>
    </source>
</evidence>
<dbReference type="Proteomes" id="UP000187209">
    <property type="component" value="Unassembled WGS sequence"/>
</dbReference>
<comment type="caution">
    <text evidence="2">The sequence shown here is derived from an EMBL/GenBank/DDBJ whole genome shotgun (WGS) entry which is preliminary data.</text>
</comment>
<gene>
    <name evidence="2" type="ORF">SteCoe_16558</name>
</gene>